<evidence type="ECO:0008006" key="4">
    <source>
        <dbReference type="Google" id="ProtNLM"/>
    </source>
</evidence>
<evidence type="ECO:0000313" key="2">
    <source>
        <dbReference type="EMBL" id="HJA04327.1"/>
    </source>
</evidence>
<dbReference type="AlphaFoldDB" id="A0A9D2H464"/>
<evidence type="ECO:0000256" key="1">
    <source>
        <dbReference type="SAM" id="SignalP"/>
    </source>
</evidence>
<feature type="signal peptide" evidence="1">
    <location>
        <begin position="1"/>
        <end position="30"/>
    </location>
</feature>
<dbReference type="Proteomes" id="UP000824220">
    <property type="component" value="Unassembled WGS sequence"/>
</dbReference>
<gene>
    <name evidence="2" type="ORF">H9800_05645</name>
</gene>
<dbReference type="PROSITE" id="PS51257">
    <property type="entry name" value="PROKAR_LIPOPROTEIN"/>
    <property type="match status" value="1"/>
</dbReference>
<protein>
    <recommendedName>
        <fullName evidence="4">Lipoprotein</fullName>
    </recommendedName>
</protein>
<proteinExistence type="predicted"/>
<accession>A0A9D2H464</accession>
<reference evidence="2" key="1">
    <citation type="journal article" date="2021" name="PeerJ">
        <title>Extensive microbial diversity within the chicken gut microbiome revealed by metagenomics and culture.</title>
        <authorList>
            <person name="Gilroy R."/>
            <person name="Ravi A."/>
            <person name="Getino M."/>
            <person name="Pursley I."/>
            <person name="Horton D.L."/>
            <person name="Alikhan N.F."/>
            <person name="Baker D."/>
            <person name="Gharbi K."/>
            <person name="Hall N."/>
            <person name="Watson M."/>
            <person name="Adriaenssens E.M."/>
            <person name="Foster-Nyarko E."/>
            <person name="Jarju S."/>
            <person name="Secka A."/>
            <person name="Antonio M."/>
            <person name="Oren A."/>
            <person name="Chaudhuri R.R."/>
            <person name="La Ragione R."/>
            <person name="Hildebrand F."/>
            <person name="Pallen M.J."/>
        </authorList>
    </citation>
    <scope>NUCLEOTIDE SEQUENCE</scope>
    <source>
        <strain evidence="2">ChiHjej8B7-3636</strain>
    </source>
</reference>
<feature type="chain" id="PRO_5038811302" description="Lipoprotein" evidence="1">
    <location>
        <begin position="31"/>
        <end position="262"/>
    </location>
</feature>
<comment type="caution">
    <text evidence="2">The sequence shown here is derived from an EMBL/GenBank/DDBJ whole genome shotgun (WGS) entry which is preliminary data.</text>
</comment>
<evidence type="ECO:0000313" key="3">
    <source>
        <dbReference type="Proteomes" id="UP000824220"/>
    </source>
</evidence>
<organism evidence="2 3">
    <name type="scientific">Candidatus Microbacterium stercoravium</name>
    <dbReference type="NCBI Taxonomy" id="2838697"/>
    <lineage>
        <taxon>Bacteria</taxon>
        <taxon>Bacillati</taxon>
        <taxon>Actinomycetota</taxon>
        <taxon>Actinomycetes</taxon>
        <taxon>Micrococcales</taxon>
        <taxon>Microbacteriaceae</taxon>
        <taxon>Microbacterium</taxon>
    </lineage>
</organism>
<name>A0A9D2H464_9MICO</name>
<keyword evidence="1" id="KW-0732">Signal</keyword>
<dbReference type="EMBL" id="DXAM01000081">
    <property type="protein sequence ID" value="HJA04327.1"/>
    <property type="molecule type" value="Genomic_DNA"/>
</dbReference>
<sequence>MARAGVARRLATLCATAPAALIIVSGCAPAPHAETEVSFGIVSGDVMTGATDDATVNLVVVAPQNDPVWTELREVSVVNEEDGSAVVSAGKDVGLTAGTARGGIQTGSLSIDIDHDVAAFSLGDVTLTLDGREPIAYDAGTWRLSRIDSKSELLPVNDYPASMTSCTDFSATLEAPSDEEIDVVDVTTDAPGLAIVDVESQRDGDAIRISAELECDGSADFYTFTPHLIVERDGTATEQVLDPVLIGYLDIAPEVVERIAER</sequence>
<reference evidence="2" key="2">
    <citation type="submission" date="2021-04" db="EMBL/GenBank/DDBJ databases">
        <authorList>
            <person name="Gilroy R."/>
        </authorList>
    </citation>
    <scope>NUCLEOTIDE SEQUENCE</scope>
    <source>
        <strain evidence="2">ChiHjej8B7-3636</strain>
    </source>
</reference>